<name>A0A8S1F6G6_9PELO</name>
<reference evidence="3 4" key="1">
    <citation type="submission" date="2020-04" db="EMBL/GenBank/DDBJ databases">
        <authorList>
            <person name="Laetsch R D."/>
            <person name="Stevens L."/>
            <person name="Kumar S."/>
            <person name="Blaxter L. M."/>
        </authorList>
    </citation>
    <scope>NUCLEOTIDE SEQUENCE [LARGE SCALE GENOMIC DNA]</scope>
</reference>
<evidence type="ECO:0000256" key="1">
    <source>
        <dbReference type="SAM" id="MobiDB-lite"/>
    </source>
</evidence>
<feature type="compositionally biased region" description="Basic residues" evidence="1">
    <location>
        <begin position="122"/>
        <end position="139"/>
    </location>
</feature>
<proteinExistence type="predicted"/>
<evidence type="ECO:0000313" key="3">
    <source>
        <dbReference type="EMBL" id="CAB3408462.1"/>
    </source>
</evidence>
<organism evidence="3 4">
    <name type="scientific">Caenorhabditis bovis</name>
    <dbReference type="NCBI Taxonomy" id="2654633"/>
    <lineage>
        <taxon>Eukaryota</taxon>
        <taxon>Metazoa</taxon>
        <taxon>Ecdysozoa</taxon>
        <taxon>Nematoda</taxon>
        <taxon>Chromadorea</taxon>
        <taxon>Rhabditida</taxon>
        <taxon>Rhabditina</taxon>
        <taxon>Rhabditomorpha</taxon>
        <taxon>Rhabditoidea</taxon>
        <taxon>Rhabditidae</taxon>
        <taxon>Peloderinae</taxon>
        <taxon>Caenorhabditis</taxon>
    </lineage>
</organism>
<dbReference type="EMBL" id="CADEPM010000007">
    <property type="protein sequence ID" value="CAB3408462.1"/>
    <property type="molecule type" value="Genomic_DNA"/>
</dbReference>
<accession>A0A8S1F6G6</accession>
<feature type="compositionally biased region" description="Polar residues" evidence="1">
    <location>
        <begin position="223"/>
        <end position="235"/>
    </location>
</feature>
<evidence type="ECO:0000256" key="2">
    <source>
        <dbReference type="SAM" id="Phobius"/>
    </source>
</evidence>
<dbReference type="Pfam" id="PF05867">
    <property type="entry name" value="DUF851"/>
    <property type="match status" value="1"/>
</dbReference>
<keyword evidence="4" id="KW-1185">Reference proteome</keyword>
<feature type="region of interest" description="Disordered" evidence="1">
    <location>
        <begin position="196"/>
        <end position="251"/>
    </location>
</feature>
<feature type="transmembrane region" description="Helical" evidence="2">
    <location>
        <begin position="54"/>
        <end position="77"/>
    </location>
</feature>
<sequence length="475" mass="54193">MTIFAFIHRHSNCIAVLYSICLAMEQGFDEPSPWWQKFRDDILHDGKSSQKMEIILKMCIIGTTFVGLTAIVCFTLLTIRKMFYSFFDSKPELKQKPSGSNRNTQRKYSLVKSAINVSKKVIKASNRRRGKPSSKKLHLKGSNEDLEKKKKSVVLEDKAERARKRRDAIKQVDVHCKDVDEDDVGKFLAKVLSTRTVRKSTPPEEDKNADLKLDRLSRKKMTSALSRELSTGPNNNEKKPKKTSSKKRQFSGFSHELIEEPEITYGDVPKLEEIWKRPKENVYNPVTNLPYWMDVLEPSESDLEGKEMASAVCSEHIEQFRDKKIKLCKPADTRLELDTWQPLANLQSRDDIFFLEQQVFSNTVRSLIIVAKPYKNEDSKRNKINGSRETIKEPMKEIADSGRSTVRAGSREVHEDHVTFVLPEAGSYYSFTRDDPIVTAKAKKFVRLSQPEPAPPLVVTDSFAPASLTGPAPPR</sequence>
<dbReference type="Proteomes" id="UP000494206">
    <property type="component" value="Unassembled WGS sequence"/>
</dbReference>
<gene>
    <name evidence="3" type="ORF">CBOVIS_LOCUS10243</name>
</gene>
<feature type="compositionally biased region" description="Basic residues" evidence="1">
    <location>
        <begin position="239"/>
        <end position="249"/>
    </location>
</feature>
<protein>
    <submittedName>
        <fullName evidence="3">Uncharacterized protein</fullName>
    </submittedName>
</protein>
<keyword evidence="2" id="KW-1133">Transmembrane helix</keyword>
<dbReference type="AlphaFoldDB" id="A0A8S1F6G6"/>
<keyword evidence="2" id="KW-0812">Transmembrane</keyword>
<evidence type="ECO:0000313" key="4">
    <source>
        <dbReference type="Proteomes" id="UP000494206"/>
    </source>
</evidence>
<feature type="compositionally biased region" description="Basic and acidic residues" evidence="1">
    <location>
        <begin position="201"/>
        <end position="216"/>
    </location>
</feature>
<dbReference type="InterPro" id="IPR008569">
    <property type="entry name" value="DUF851"/>
</dbReference>
<keyword evidence="2" id="KW-0472">Membrane</keyword>
<dbReference type="OrthoDB" id="5776242at2759"/>
<feature type="region of interest" description="Disordered" evidence="1">
    <location>
        <begin position="451"/>
        <end position="475"/>
    </location>
</feature>
<feature type="region of interest" description="Disordered" evidence="1">
    <location>
        <begin position="122"/>
        <end position="143"/>
    </location>
</feature>
<comment type="caution">
    <text evidence="3">The sequence shown here is derived from an EMBL/GenBank/DDBJ whole genome shotgun (WGS) entry which is preliminary data.</text>
</comment>